<reference evidence="12" key="2">
    <citation type="submission" date="2021-04" db="EMBL/GenBank/DDBJ databases">
        <authorList>
            <person name="Gilroy R."/>
        </authorList>
    </citation>
    <scope>NUCLEOTIDE SEQUENCE</scope>
    <source>
        <strain evidence="12">B5-657</strain>
    </source>
</reference>
<dbReference type="InterPro" id="IPR011527">
    <property type="entry name" value="ABC1_TM_dom"/>
</dbReference>
<gene>
    <name evidence="12" type="ORF">H9872_00125</name>
</gene>
<dbReference type="CDD" id="cd07346">
    <property type="entry name" value="ABC_6TM_exporters"/>
    <property type="match status" value="1"/>
</dbReference>
<dbReference type="PANTHER" id="PTHR43394">
    <property type="entry name" value="ATP-DEPENDENT PERMEASE MDL1, MITOCHONDRIAL"/>
    <property type="match status" value="1"/>
</dbReference>
<sequence length="539" mass="60699">MKTSKSTFIRFMSLMEKRLPIYLITILIMTITRALVDVYWSMIYKDFCMLAQKGTMNGGFLLIGKKVLIAALFYLVTISLMRLYNIEGKKATANVQKVLFAKAMKLPMSYYENHHSGDMISKLINDTQYACHIYTGVLRRFVAPVISVLVYLVPMFYLCPQLTSCLLFINFIALGFNALMVKPMKNIGLAVSKINGKMAEALSNVLQGIDVVKMYDIDHMTVKHYKEVNKSYVGIRKKEMILTGMLEGMNACFNLICALAFLAVGVIFVEKGITTVGDLAAIYTMYGMFSWHFLQIGRCYPILMNCIAYAERIFEFLAQDEEPEGYEVGETDTSEEEEKAYIDFKHLSFSYDKERIILDDVSIQLKKGKAYALTGETGKGKSTIAKLLLGFYPLDKGNIYIEGMNMNVSGLKKIRDMIAYVPQEPYLFNMSIKENIRYGKIEATDEEIIAAAKIANAHGFILNQAEGYDTLVGERGDNLSGGERQRIAIARAILKNAPILLLDEATSALDNESEQLVQEALNRLMANRTTLMIAHRPST</sequence>
<feature type="transmembrane region" description="Helical" evidence="9">
    <location>
        <begin position="21"/>
        <end position="40"/>
    </location>
</feature>
<evidence type="ECO:0000313" key="13">
    <source>
        <dbReference type="Proteomes" id="UP000824229"/>
    </source>
</evidence>
<dbReference type="InterPro" id="IPR036640">
    <property type="entry name" value="ABC1_TM_sf"/>
</dbReference>
<dbReference type="SMART" id="SM00382">
    <property type="entry name" value="AAA"/>
    <property type="match status" value="1"/>
</dbReference>
<evidence type="ECO:0000256" key="7">
    <source>
        <dbReference type="ARBA" id="ARBA00022989"/>
    </source>
</evidence>
<evidence type="ECO:0000256" key="4">
    <source>
        <dbReference type="ARBA" id="ARBA00022692"/>
    </source>
</evidence>
<dbReference type="InterPro" id="IPR003439">
    <property type="entry name" value="ABC_transporter-like_ATP-bd"/>
</dbReference>
<dbReference type="PROSITE" id="PS50893">
    <property type="entry name" value="ABC_TRANSPORTER_2"/>
    <property type="match status" value="1"/>
</dbReference>
<dbReference type="GO" id="GO:0005524">
    <property type="term" value="F:ATP binding"/>
    <property type="evidence" value="ECO:0007669"/>
    <property type="project" value="UniProtKB-KW"/>
</dbReference>
<dbReference type="SUPFAM" id="SSF90123">
    <property type="entry name" value="ABC transporter transmembrane region"/>
    <property type="match status" value="1"/>
</dbReference>
<feature type="transmembrane region" description="Helical" evidence="9">
    <location>
        <begin position="141"/>
        <end position="158"/>
    </location>
</feature>
<feature type="domain" description="ABC transporter" evidence="10">
    <location>
        <begin position="342"/>
        <end position="539"/>
    </location>
</feature>
<evidence type="ECO:0000259" key="11">
    <source>
        <dbReference type="PROSITE" id="PS50929"/>
    </source>
</evidence>
<comment type="subcellular location">
    <subcellularLocation>
        <location evidence="1">Cell membrane</location>
        <topology evidence="1">Multi-pass membrane protein</topology>
    </subcellularLocation>
</comment>
<dbReference type="SUPFAM" id="SSF52540">
    <property type="entry name" value="P-loop containing nucleoside triphosphate hydrolases"/>
    <property type="match status" value="1"/>
</dbReference>
<dbReference type="Proteomes" id="UP000824229">
    <property type="component" value="Unassembled WGS sequence"/>
</dbReference>
<evidence type="ECO:0000256" key="8">
    <source>
        <dbReference type="ARBA" id="ARBA00023136"/>
    </source>
</evidence>
<feature type="transmembrane region" description="Helical" evidence="9">
    <location>
        <begin position="246"/>
        <end position="269"/>
    </location>
</feature>
<dbReference type="GO" id="GO:0016887">
    <property type="term" value="F:ATP hydrolysis activity"/>
    <property type="evidence" value="ECO:0007669"/>
    <property type="project" value="InterPro"/>
</dbReference>
<dbReference type="FunFam" id="3.40.50.300:FF:000221">
    <property type="entry name" value="Multidrug ABC transporter ATP-binding protein"/>
    <property type="match status" value="1"/>
</dbReference>
<keyword evidence="3" id="KW-1003">Cell membrane</keyword>
<accession>A0A9E2K9G3</accession>
<name>A0A9E2K9G3_9FIRM</name>
<keyword evidence="6 12" id="KW-0067">ATP-binding</keyword>
<proteinExistence type="predicted"/>
<dbReference type="InterPro" id="IPR017871">
    <property type="entry name" value="ABC_transporter-like_CS"/>
</dbReference>
<feature type="domain" description="ABC transmembrane type-1" evidence="11">
    <location>
        <begin position="67"/>
        <end position="305"/>
    </location>
</feature>
<dbReference type="PANTHER" id="PTHR43394:SF1">
    <property type="entry name" value="ATP-BINDING CASSETTE SUB-FAMILY B MEMBER 10, MITOCHONDRIAL"/>
    <property type="match status" value="1"/>
</dbReference>
<protein>
    <submittedName>
        <fullName evidence="12">ABC transporter ATP-binding protein/permease</fullName>
    </submittedName>
</protein>
<keyword evidence="7 9" id="KW-1133">Transmembrane helix</keyword>
<evidence type="ECO:0000256" key="6">
    <source>
        <dbReference type="ARBA" id="ARBA00022840"/>
    </source>
</evidence>
<dbReference type="Gene3D" id="1.20.1560.10">
    <property type="entry name" value="ABC transporter type 1, transmembrane domain"/>
    <property type="match status" value="1"/>
</dbReference>
<reference evidence="12" key="1">
    <citation type="journal article" date="2021" name="PeerJ">
        <title>Extensive microbial diversity within the chicken gut microbiome revealed by metagenomics and culture.</title>
        <authorList>
            <person name="Gilroy R."/>
            <person name="Ravi A."/>
            <person name="Getino M."/>
            <person name="Pursley I."/>
            <person name="Horton D.L."/>
            <person name="Alikhan N.F."/>
            <person name="Baker D."/>
            <person name="Gharbi K."/>
            <person name="Hall N."/>
            <person name="Watson M."/>
            <person name="Adriaenssens E.M."/>
            <person name="Foster-Nyarko E."/>
            <person name="Jarju S."/>
            <person name="Secka A."/>
            <person name="Antonio M."/>
            <person name="Oren A."/>
            <person name="Chaudhuri R.R."/>
            <person name="La Ragione R."/>
            <person name="Hildebrand F."/>
            <person name="Pallen M.J."/>
        </authorList>
    </citation>
    <scope>NUCLEOTIDE SEQUENCE</scope>
    <source>
        <strain evidence="12">B5-657</strain>
    </source>
</reference>
<evidence type="ECO:0000256" key="5">
    <source>
        <dbReference type="ARBA" id="ARBA00022741"/>
    </source>
</evidence>
<dbReference type="EMBL" id="JAHLFQ010000004">
    <property type="protein sequence ID" value="MBU3803155.1"/>
    <property type="molecule type" value="Genomic_DNA"/>
</dbReference>
<feature type="non-terminal residue" evidence="12">
    <location>
        <position position="539"/>
    </location>
</feature>
<dbReference type="InterPro" id="IPR027417">
    <property type="entry name" value="P-loop_NTPase"/>
</dbReference>
<evidence type="ECO:0000313" key="12">
    <source>
        <dbReference type="EMBL" id="MBU3803155.1"/>
    </source>
</evidence>
<keyword evidence="4 9" id="KW-0812">Transmembrane</keyword>
<evidence type="ECO:0000256" key="3">
    <source>
        <dbReference type="ARBA" id="ARBA00022475"/>
    </source>
</evidence>
<dbReference type="InterPro" id="IPR039421">
    <property type="entry name" value="Type_1_exporter"/>
</dbReference>
<dbReference type="Gene3D" id="3.40.50.300">
    <property type="entry name" value="P-loop containing nucleotide triphosphate hydrolases"/>
    <property type="match status" value="1"/>
</dbReference>
<dbReference type="GO" id="GO:0015421">
    <property type="term" value="F:ABC-type oligopeptide transporter activity"/>
    <property type="evidence" value="ECO:0007669"/>
    <property type="project" value="TreeGrafter"/>
</dbReference>
<dbReference type="GO" id="GO:0005886">
    <property type="term" value="C:plasma membrane"/>
    <property type="evidence" value="ECO:0007669"/>
    <property type="project" value="UniProtKB-SubCell"/>
</dbReference>
<keyword evidence="5" id="KW-0547">Nucleotide-binding</keyword>
<dbReference type="Pfam" id="PF00664">
    <property type="entry name" value="ABC_membrane"/>
    <property type="match status" value="1"/>
</dbReference>
<dbReference type="AlphaFoldDB" id="A0A9E2K9G3"/>
<evidence type="ECO:0000259" key="10">
    <source>
        <dbReference type="PROSITE" id="PS50893"/>
    </source>
</evidence>
<evidence type="ECO:0000256" key="1">
    <source>
        <dbReference type="ARBA" id="ARBA00004651"/>
    </source>
</evidence>
<comment type="caution">
    <text evidence="12">The sequence shown here is derived from an EMBL/GenBank/DDBJ whole genome shotgun (WGS) entry which is preliminary data.</text>
</comment>
<organism evidence="12 13">
    <name type="scientific">Candidatus Cellulosilyticum pullistercoris</name>
    <dbReference type="NCBI Taxonomy" id="2838521"/>
    <lineage>
        <taxon>Bacteria</taxon>
        <taxon>Bacillati</taxon>
        <taxon>Bacillota</taxon>
        <taxon>Clostridia</taxon>
        <taxon>Lachnospirales</taxon>
        <taxon>Cellulosilyticaceae</taxon>
        <taxon>Cellulosilyticum</taxon>
    </lineage>
</organism>
<feature type="transmembrane region" description="Helical" evidence="9">
    <location>
        <begin position="60"/>
        <end position="81"/>
    </location>
</feature>
<keyword evidence="8 9" id="KW-0472">Membrane</keyword>
<keyword evidence="2" id="KW-0813">Transport</keyword>
<dbReference type="Pfam" id="PF00005">
    <property type="entry name" value="ABC_tran"/>
    <property type="match status" value="1"/>
</dbReference>
<feature type="transmembrane region" description="Helical" evidence="9">
    <location>
        <begin position="275"/>
        <end position="294"/>
    </location>
</feature>
<evidence type="ECO:0000256" key="2">
    <source>
        <dbReference type="ARBA" id="ARBA00022448"/>
    </source>
</evidence>
<dbReference type="InterPro" id="IPR003593">
    <property type="entry name" value="AAA+_ATPase"/>
</dbReference>
<dbReference type="PROSITE" id="PS00211">
    <property type="entry name" value="ABC_TRANSPORTER_1"/>
    <property type="match status" value="1"/>
</dbReference>
<feature type="transmembrane region" description="Helical" evidence="9">
    <location>
        <begin position="164"/>
        <end position="181"/>
    </location>
</feature>
<dbReference type="PROSITE" id="PS50929">
    <property type="entry name" value="ABC_TM1F"/>
    <property type="match status" value="1"/>
</dbReference>
<evidence type="ECO:0000256" key="9">
    <source>
        <dbReference type="SAM" id="Phobius"/>
    </source>
</evidence>